<evidence type="ECO:0000256" key="6">
    <source>
        <dbReference type="ARBA" id="ARBA00022777"/>
    </source>
</evidence>
<protein>
    <recommendedName>
        <fullName evidence="3">S-methyl-5-thioribose kinase</fullName>
        <ecNumber evidence="3">2.7.1.100</ecNumber>
    </recommendedName>
</protein>
<dbReference type="Gene3D" id="3.90.1200.10">
    <property type="match status" value="1"/>
</dbReference>
<proteinExistence type="inferred from homology"/>
<dbReference type="SUPFAM" id="SSF56112">
    <property type="entry name" value="Protein kinase-like (PK-like)"/>
    <property type="match status" value="1"/>
</dbReference>
<accession>A0A5C8HY52</accession>
<keyword evidence="5" id="KW-0547">Nucleotide-binding</keyword>
<comment type="similarity">
    <text evidence="1">Belongs to the methylthioribose kinase family.</text>
</comment>
<evidence type="ECO:0000256" key="7">
    <source>
        <dbReference type="ARBA" id="ARBA00022840"/>
    </source>
</evidence>
<reference evidence="9 10" key="1">
    <citation type="submission" date="2019-08" db="EMBL/GenBank/DDBJ databases">
        <authorList>
            <person name="Dong K."/>
        </authorList>
    </citation>
    <scope>NUCLEOTIDE SEQUENCE [LARGE SCALE GENOMIC DNA]</scope>
    <source>
        <strain evidence="9 10">JCM14558</strain>
    </source>
</reference>
<keyword evidence="4 9" id="KW-0808">Transferase</keyword>
<dbReference type="Gene3D" id="3.30.200.20">
    <property type="entry name" value="Phosphorylase Kinase, domain 1"/>
    <property type="match status" value="1"/>
</dbReference>
<dbReference type="AlphaFoldDB" id="A0A5C8HY52"/>
<evidence type="ECO:0000256" key="5">
    <source>
        <dbReference type="ARBA" id="ARBA00022741"/>
    </source>
</evidence>
<dbReference type="InterPro" id="IPR002575">
    <property type="entry name" value="Aminoglycoside_PTrfase"/>
</dbReference>
<dbReference type="InterPro" id="IPR009212">
    <property type="entry name" value="Methylthioribose_kinase"/>
</dbReference>
<comment type="caution">
    <text evidence="9">The sequence shown here is derived from an EMBL/GenBank/DDBJ whole genome shotgun (WGS) entry which is preliminary data.</text>
</comment>
<evidence type="ECO:0000256" key="4">
    <source>
        <dbReference type="ARBA" id="ARBA00022679"/>
    </source>
</evidence>
<keyword evidence="6 9" id="KW-0418">Kinase</keyword>
<dbReference type="GO" id="GO:0009086">
    <property type="term" value="P:methionine biosynthetic process"/>
    <property type="evidence" value="ECO:0007669"/>
    <property type="project" value="InterPro"/>
</dbReference>
<dbReference type="EMBL" id="VRSV01000002">
    <property type="protein sequence ID" value="TXK09941.1"/>
    <property type="molecule type" value="Genomic_DNA"/>
</dbReference>
<dbReference type="GO" id="GO:0005524">
    <property type="term" value="F:ATP binding"/>
    <property type="evidence" value="ECO:0007669"/>
    <property type="project" value="UniProtKB-KW"/>
</dbReference>
<dbReference type="PANTHER" id="PTHR34273">
    <property type="entry name" value="METHYLTHIORIBOSE KINASE"/>
    <property type="match status" value="1"/>
</dbReference>
<keyword evidence="10" id="KW-1185">Reference proteome</keyword>
<dbReference type="InterPro" id="IPR011009">
    <property type="entry name" value="Kinase-like_dom_sf"/>
</dbReference>
<evidence type="ECO:0000259" key="8">
    <source>
        <dbReference type="Pfam" id="PF01636"/>
    </source>
</evidence>
<sequence>MSDLEADLLTVDTVGAYLLARPQLAGPVDPATIVSVVEVGDGNLNLVFIVTDAAGNGVVVKQSLPHVRVDPTWPLTRERAKREAVVLAAHEAVDAAHVPAFYGFDEASLALSIEDLSDHAVWRNELNAGRLHTYAAVELGTYVGAIGFATSVFGTPGPERRRRIAEATNPELSEITEDLVFTEPYVDHEHNGWLPANEDDVRDLRTDRVFVREIGLAKQRFQEDHQSLVHGDLHTGSVFVRSEGSSVRAFDSEFGTYAPTGFDLGAVWANLIIAAARASALGREADAEALLALPVELIAAFEEEFTRRWPDRVDPRVYGDDVLAVTLRRIRSDAAIYAAAKAVRRIVGFSKVADIQTLPEHERAIAARRVLLTARTLGVARLIDPDPRRLTQLTREPLLT</sequence>
<comment type="subunit">
    <text evidence="2">Homodimer.</text>
</comment>
<dbReference type="GO" id="GO:0046522">
    <property type="term" value="F:S-methyl-5-thioribose kinase activity"/>
    <property type="evidence" value="ECO:0007669"/>
    <property type="project" value="UniProtKB-EC"/>
</dbReference>
<dbReference type="Proteomes" id="UP000321034">
    <property type="component" value="Unassembled WGS sequence"/>
</dbReference>
<dbReference type="OrthoDB" id="9777791at2"/>
<evidence type="ECO:0000313" key="10">
    <source>
        <dbReference type="Proteomes" id="UP000321034"/>
    </source>
</evidence>
<feature type="domain" description="Aminoglycoside phosphotransferase" evidence="8">
    <location>
        <begin position="36"/>
        <end position="287"/>
    </location>
</feature>
<gene>
    <name evidence="9" type="primary">mtnK</name>
    <name evidence="9" type="ORF">FVP77_13765</name>
</gene>
<organism evidence="9 10">
    <name type="scientific">Microbacterium hatanonis</name>
    <dbReference type="NCBI Taxonomy" id="404366"/>
    <lineage>
        <taxon>Bacteria</taxon>
        <taxon>Bacillati</taxon>
        <taxon>Actinomycetota</taxon>
        <taxon>Actinomycetes</taxon>
        <taxon>Micrococcales</taxon>
        <taxon>Microbacteriaceae</taxon>
        <taxon>Microbacterium</taxon>
    </lineage>
</organism>
<evidence type="ECO:0000256" key="3">
    <source>
        <dbReference type="ARBA" id="ARBA00012128"/>
    </source>
</evidence>
<evidence type="ECO:0000256" key="2">
    <source>
        <dbReference type="ARBA" id="ARBA00011738"/>
    </source>
</evidence>
<dbReference type="NCBIfam" id="TIGR01767">
    <property type="entry name" value="MTRK"/>
    <property type="match status" value="1"/>
</dbReference>
<evidence type="ECO:0000256" key="1">
    <source>
        <dbReference type="ARBA" id="ARBA00010165"/>
    </source>
</evidence>
<dbReference type="RefSeq" id="WP_147895140.1">
    <property type="nucleotide sequence ID" value="NZ_BAAANR010000001.1"/>
</dbReference>
<dbReference type="PANTHER" id="PTHR34273:SF2">
    <property type="entry name" value="METHYLTHIORIBOSE KINASE"/>
    <property type="match status" value="1"/>
</dbReference>
<name>A0A5C8HY52_9MICO</name>
<dbReference type="EC" id="2.7.1.100" evidence="3"/>
<evidence type="ECO:0000313" key="9">
    <source>
        <dbReference type="EMBL" id="TXK09941.1"/>
    </source>
</evidence>
<dbReference type="Pfam" id="PF01636">
    <property type="entry name" value="APH"/>
    <property type="match status" value="1"/>
</dbReference>
<keyword evidence="7" id="KW-0067">ATP-binding</keyword>